<reference evidence="2" key="2">
    <citation type="submission" date="2025-09" db="UniProtKB">
        <authorList>
            <consortium name="Ensembl"/>
        </authorList>
    </citation>
    <scope>IDENTIFICATION</scope>
</reference>
<dbReference type="PROSITE" id="PS51518">
    <property type="entry name" value="SGF29_C"/>
    <property type="match status" value="1"/>
</dbReference>
<dbReference type="InterPro" id="IPR037802">
    <property type="entry name" value="SGF29"/>
</dbReference>
<evidence type="ECO:0000313" key="3">
    <source>
        <dbReference type="Proteomes" id="UP000694422"/>
    </source>
</evidence>
<name>A0A8C9PHA1_SPEDA</name>
<sequence length="252" mass="27609">MIPLPTSSTDETLPLPPQWIPPPTHSSLLLSVPTPGPTRPSYQLTQSSNTLRKMLLPGALRVCLHPIAVKIPGSVHDLESPWKTMCRGVLITSLQPLSGDKLLPFTGSYSMLDTPASGDYVVKYGDKVATWVKAEGGDEQWILAEMVNYNDLMKKAKSETHTLSNRCIIPQPQWKAIPEKDPEALSRGPAPVVLHIWTTCFSSALIHTALDENSILFEDTSYADGCSPPLSVTQRYVVAYRKSKNKGSCLGD</sequence>
<evidence type="ECO:0000313" key="2">
    <source>
        <dbReference type="Ensembl" id="ENSSDAP00000008603.1"/>
    </source>
</evidence>
<dbReference type="PANTHER" id="PTHR21539:SF0">
    <property type="entry name" value="SAGA-ASSOCIATED FACTOR 29"/>
    <property type="match status" value="1"/>
</dbReference>
<feature type="domain" description="SGF29 C-terminal" evidence="1">
    <location>
        <begin position="118"/>
        <end position="246"/>
    </location>
</feature>
<dbReference type="AlphaFoldDB" id="A0A8C9PHA1"/>
<dbReference type="GO" id="GO:0000124">
    <property type="term" value="C:SAGA complex"/>
    <property type="evidence" value="ECO:0007669"/>
    <property type="project" value="InterPro"/>
</dbReference>
<dbReference type="InterPro" id="IPR010750">
    <property type="entry name" value="SGF29_tudor-like_dom"/>
</dbReference>
<dbReference type="Pfam" id="PF07039">
    <property type="entry name" value="SGF29_Tudor"/>
    <property type="match status" value="1"/>
</dbReference>
<reference evidence="2" key="1">
    <citation type="submission" date="2025-08" db="UniProtKB">
        <authorList>
            <consortium name="Ensembl"/>
        </authorList>
    </citation>
    <scope>IDENTIFICATION</scope>
</reference>
<organism evidence="2 3">
    <name type="scientific">Spermophilus dauricus</name>
    <name type="common">Daurian ground squirrel</name>
    <dbReference type="NCBI Taxonomy" id="99837"/>
    <lineage>
        <taxon>Eukaryota</taxon>
        <taxon>Metazoa</taxon>
        <taxon>Chordata</taxon>
        <taxon>Craniata</taxon>
        <taxon>Vertebrata</taxon>
        <taxon>Euteleostomi</taxon>
        <taxon>Mammalia</taxon>
        <taxon>Eutheria</taxon>
        <taxon>Euarchontoglires</taxon>
        <taxon>Glires</taxon>
        <taxon>Rodentia</taxon>
        <taxon>Sciuromorpha</taxon>
        <taxon>Sciuridae</taxon>
        <taxon>Xerinae</taxon>
        <taxon>Marmotini</taxon>
        <taxon>Spermophilus</taxon>
    </lineage>
</organism>
<evidence type="ECO:0000259" key="1">
    <source>
        <dbReference type="PROSITE" id="PS51518"/>
    </source>
</evidence>
<keyword evidence="3" id="KW-1185">Reference proteome</keyword>
<proteinExistence type="predicted"/>
<dbReference type="Ensembl" id="ENSSDAT00000009782.1">
    <property type="protein sequence ID" value="ENSSDAP00000008603.1"/>
    <property type="gene ID" value="ENSSDAG00000007854.1"/>
</dbReference>
<protein>
    <recommendedName>
        <fullName evidence="1">SGF29 C-terminal domain-containing protein</fullName>
    </recommendedName>
</protein>
<dbReference type="PANTHER" id="PTHR21539">
    <property type="entry name" value="SAGA-ASSOCIATED FACTOR 29"/>
    <property type="match status" value="1"/>
</dbReference>
<dbReference type="Proteomes" id="UP000694422">
    <property type="component" value="Unplaced"/>
</dbReference>
<accession>A0A8C9PHA1</accession>
<dbReference type="Gene3D" id="2.30.30.140">
    <property type="match status" value="2"/>
</dbReference>